<dbReference type="SMART" id="SM00133">
    <property type="entry name" value="S_TK_X"/>
    <property type="match status" value="1"/>
</dbReference>
<dbReference type="AlphaFoldDB" id="A0ABD1F9B5"/>
<dbReference type="GO" id="GO:0004690">
    <property type="term" value="F:cyclic nucleotide-dependent protein kinase activity"/>
    <property type="evidence" value="ECO:0007669"/>
    <property type="project" value="UniProtKB-ARBA"/>
</dbReference>
<evidence type="ECO:0000313" key="12">
    <source>
        <dbReference type="Proteomes" id="UP001566132"/>
    </source>
</evidence>
<keyword evidence="1 8" id="KW-0723">Serine/threonine-protein kinase</keyword>
<feature type="domain" description="AGC-kinase C-terminal" evidence="10">
    <location>
        <begin position="326"/>
        <end position="378"/>
    </location>
</feature>
<reference evidence="11 12" key="1">
    <citation type="submission" date="2024-05" db="EMBL/GenBank/DDBJ databases">
        <title>Genetic variation in Jamaican populations of the coffee berry borer (Hypothenemus hampei).</title>
        <authorList>
            <person name="Errbii M."/>
            <person name="Myrie A."/>
        </authorList>
    </citation>
    <scope>NUCLEOTIDE SEQUENCE [LARGE SCALE GENOMIC DNA]</scope>
    <source>
        <strain evidence="11">JA-Hopewell-2020-01-JO</strain>
        <tissue evidence="11">Whole body</tissue>
    </source>
</reference>
<dbReference type="Gene3D" id="3.30.200.20">
    <property type="entry name" value="Phosphorylase Kinase, domain 1"/>
    <property type="match status" value="1"/>
</dbReference>
<proteinExistence type="inferred from homology"/>
<accession>A0ABD1F9B5</accession>
<keyword evidence="5 7" id="KW-0067">ATP-binding</keyword>
<evidence type="ECO:0000256" key="8">
    <source>
        <dbReference type="RuleBase" id="RU000304"/>
    </source>
</evidence>
<evidence type="ECO:0000256" key="2">
    <source>
        <dbReference type="ARBA" id="ARBA00022679"/>
    </source>
</evidence>
<evidence type="ECO:0000256" key="3">
    <source>
        <dbReference type="ARBA" id="ARBA00022741"/>
    </source>
</evidence>
<evidence type="ECO:0000256" key="4">
    <source>
        <dbReference type="ARBA" id="ARBA00022777"/>
    </source>
</evidence>
<dbReference type="PROSITE" id="PS00108">
    <property type="entry name" value="PROTEIN_KINASE_ST"/>
    <property type="match status" value="1"/>
</dbReference>
<dbReference type="SUPFAM" id="SSF56112">
    <property type="entry name" value="Protein kinase-like (PK-like)"/>
    <property type="match status" value="1"/>
</dbReference>
<keyword evidence="2" id="KW-0808">Transferase</keyword>
<evidence type="ECO:0000256" key="6">
    <source>
        <dbReference type="ARBA" id="ARBA00023149"/>
    </source>
</evidence>
<feature type="domain" description="Protein kinase" evidence="9">
    <location>
        <begin position="71"/>
        <end position="325"/>
    </location>
</feature>
<name>A0ABD1F9B5_HYPHA</name>
<evidence type="ECO:0000256" key="7">
    <source>
        <dbReference type="PROSITE-ProRule" id="PRU10141"/>
    </source>
</evidence>
<gene>
    <name evidence="11" type="ORF">ABEB36_003489</name>
</gene>
<sequence>MNSPSNIRRDISIKIDNKKQMDMKDMFKASSGFSRTRTRTGYADTLEQLRKEFYERWEKNNPSSADGLKNFERTTTLGTGSFGRVYLVQHTQTKAYYAMKVIDKIRIIKLKQVEHTLYEKKILESAKFPFLVSLEYSFKDNSYIYLLMPFVNGGEMFTHLRKAHKFDESLSKFYAAQVLLALEFLHYCDVIYRDLKPENILIDIKGYLKIADMGFCKIVKGRTWTLCGTPEYIAPEIILSKGYGKAVDWWSYGVLLFEMSAGFPPFTSNDPMKVYEKIISCKYKPPPFFTVDLTDLIKSLLQIDLSRRFGNLRSGTTDIKGHRWFHHTNFEGIYNRQIEPPFKPKIKNPGDTSNFDDHPDTELRISQHNLFEDQFESF</sequence>
<keyword evidence="6" id="KW-0114">cAMP</keyword>
<dbReference type="InterPro" id="IPR000961">
    <property type="entry name" value="AGC-kinase_C"/>
</dbReference>
<evidence type="ECO:0000259" key="10">
    <source>
        <dbReference type="PROSITE" id="PS51285"/>
    </source>
</evidence>
<organism evidence="11 12">
    <name type="scientific">Hypothenemus hampei</name>
    <name type="common">Coffee berry borer</name>
    <dbReference type="NCBI Taxonomy" id="57062"/>
    <lineage>
        <taxon>Eukaryota</taxon>
        <taxon>Metazoa</taxon>
        <taxon>Ecdysozoa</taxon>
        <taxon>Arthropoda</taxon>
        <taxon>Hexapoda</taxon>
        <taxon>Insecta</taxon>
        <taxon>Pterygota</taxon>
        <taxon>Neoptera</taxon>
        <taxon>Endopterygota</taxon>
        <taxon>Coleoptera</taxon>
        <taxon>Polyphaga</taxon>
        <taxon>Cucujiformia</taxon>
        <taxon>Curculionidae</taxon>
        <taxon>Scolytinae</taxon>
        <taxon>Hypothenemus</taxon>
    </lineage>
</organism>
<comment type="similarity">
    <text evidence="8">Belongs to the protein kinase superfamily.</text>
</comment>
<dbReference type="Pfam" id="PF00069">
    <property type="entry name" value="Pkinase"/>
    <property type="match status" value="1"/>
</dbReference>
<dbReference type="FunFam" id="1.10.510.10:FF:000005">
    <property type="entry name" value="cAMP-dependent protein kinase catalytic subunit alpha"/>
    <property type="match status" value="1"/>
</dbReference>
<comment type="caution">
    <text evidence="11">The sequence shown here is derived from an EMBL/GenBank/DDBJ whole genome shotgun (WGS) entry which is preliminary data.</text>
</comment>
<dbReference type="PROSITE" id="PS51285">
    <property type="entry name" value="AGC_KINASE_CTER"/>
    <property type="match status" value="1"/>
</dbReference>
<evidence type="ECO:0000313" key="11">
    <source>
        <dbReference type="EMBL" id="KAL1514195.1"/>
    </source>
</evidence>
<dbReference type="PROSITE" id="PS50011">
    <property type="entry name" value="PROTEIN_KINASE_DOM"/>
    <property type="match status" value="1"/>
</dbReference>
<protein>
    <submittedName>
        <fullName evidence="11">Uncharacterized protein</fullName>
    </submittedName>
</protein>
<dbReference type="EMBL" id="JBDJPC010000002">
    <property type="protein sequence ID" value="KAL1514195.1"/>
    <property type="molecule type" value="Genomic_DNA"/>
</dbReference>
<dbReference type="GO" id="GO:0007476">
    <property type="term" value="P:imaginal disc-derived wing morphogenesis"/>
    <property type="evidence" value="ECO:0007669"/>
    <property type="project" value="UniProtKB-ARBA"/>
</dbReference>
<dbReference type="PANTHER" id="PTHR24353">
    <property type="entry name" value="CYCLIC NUCLEOTIDE-DEPENDENT PROTEIN KINASE"/>
    <property type="match status" value="1"/>
</dbReference>
<keyword evidence="12" id="KW-1185">Reference proteome</keyword>
<dbReference type="InterPro" id="IPR011009">
    <property type="entry name" value="Kinase-like_dom_sf"/>
</dbReference>
<dbReference type="GO" id="GO:0005524">
    <property type="term" value="F:ATP binding"/>
    <property type="evidence" value="ECO:0007669"/>
    <property type="project" value="UniProtKB-UniRule"/>
</dbReference>
<keyword evidence="4" id="KW-0418">Kinase</keyword>
<dbReference type="Proteomes" id="UP001566132">
    <property type="component" value="Unassembled WGS sequence"/>
</dbReference>
<evidence type="ECO:0000256" key="1">
    <source>
        <dbReference type="ARBA" id="ARBA00022527"/>
    </source>
</evidence>
<evidence type="ECO:0000259" key="9">
    <source>
        <dbReference type="PROSITE" id="PS50011"/>
    </source>
</evidence>
<evidence type="ECO:0000256" key="5">
    <source>
        <dbReference type="ARBA" id="ARBA00022840"/>
    </source>
</evidence>
<feature type="binding site" evidence="7">
    <location>
        <position position="109"/>
    </location>
    <ligand>
        <name>ATP</name>
        <dbReference type="ChEBI" id="CHEBI:30616"/>
    </ligand>
</feature>
<dbReference type="PROSITE" id="PS00107">
    <property type="entry name" value="PROTEIN_KINASE_ATP"/>
    <property type="match status" value="1"/>
</dbReference>
<dbReference type="InterPro" id="IPR000719">
    <property type="entry name" value="Prot_kinase_dom"/>
</dbReference>
<dbReference type="SMART" id="SM00220">
    <property type="entry name" value="S_TKc"/>
    <property type="match status" value="1"/>
</dbReference>
<dbReference type="PANTHER" id="PTHR24353:SF152">
    <property type="entry name" value="UT01108P-RELATED"/>
    <property type="match status" value="1"/>
</dbReference>
<dbReference type="Gene3D" id="1.10.510.10">
    <property type="entry name" value="Transferase(Phosphotransferase) domain 1"/>
    <property type="match status" value="1"/>
</dbReference>
<dbReference type="InterPro" id="IPR008271">
    <property type="entry name" value="Ser/Thr_kinase_AS"/>
</dbReference>
<dbReference type="InterPro" id="IPR017441">
    <property type="entry name" value="Protein_kinase_ATP_BS"/>
</dbReference>
<dbReference type="FunFam" id="3.30.200.20:FF:000005">
    <property type="entry name" value="cAMP-dependent protein kinase catalytic subunit"/>
    <property type="match status" value="1"/>
</dbReference>
<keyword evidence="3 7" id="KW-0547">Nucleotide-binding</keyword>